<dbReference type="AlphaFoldDB" id="A0A553PD16"/>
<gene>
    <name evidence="1" type="ORF">TCAL_04529</name>
</gene>
<evidence type="ECO:0000313" key="2">
    <source>
        <dbReference type="Proteomes" id="UP000318571"/>
    </source>
</evidence>
<sequence length="124" mass="14213">MASHKVSNVSHDHQLFQGIFKLQKMDNWAEYLRSIGQSEAKTKVFYLDDEFEESVLDGRACLVKFKLEDGNKLVAEQRCCTDESQSSTIIREFLPDRMNVICICGQVQATGVYVRCSPEELHHI</sequence>
<name>A0A553PD16_TIGCA</name>
<dbReference type="Proteomes" id="UP000318571">
    <property type="component" value="Chromosome 2"/>
</dbReference>
<comment type="caution">
    <text evidence="1">The sequence shown here is derived from an EMBL/GenBank/DDBJ whole genome shotgun (WGS) entry which is preliminary data.</text>
</comment>
<accession>A0A553PD16</accession>
<organism evidence="1 2">
    <name type="scientific">Tigriopus californicus</name>
    <name type="common">Marine copepod</name>
    <dbReference type="NCBI Taxonomy" id="6832"/>
    <lineage>
        <taxon>Eukaryota</taxon>
        <taxon>Metazoa</taxon>
        <taxon>Ecdysozoa</taxon>
        <taxon>Arthropoda</taxon>
        <taxon>Crustacea</taxon>
        <taxon>Multicrustacea</taxon>
        <taxon>Hexanauplia</taxon>
        <taxon>Copepoda</taxon>
        <taxon>Harpacticoida</taxon>
        <taxon>Harpacticidae</taxon>
        <taxon>Tigriopus</taxon>
    </lineage>
</organism>
<dbReference type="Gene3D" id="2.40.128.20">
    <property type="match status" value="1"/>
</dbReference>
<reference evidence="1 2" key="1">
    <citation type="journal article" date="2018" name="Nat. Ecol. Evol.">
        <title>Genomic signatures of mitonuclear coevolution across populations of Tigriopus californicus.</title>
        <authorList>
            <person name="Barreto F.S."/>
            <person name="Watson E.T."/>
            <person name="Lima T.G."/>
            <person name="Willett C.S."/>
            <person name="Edmands S."/>
            <person name="Li W."/>
            <person name="Burton R.S."/>
        </authorList>
    </citation>
    <scope>NUCLEOTIDE SEQUENCE [LARGE SCALE GENOMIC DNA]</scope>
    <source>
        <strain evidence="1 2">San Diego</strain>
    </source>
</reference>
<dbReference type="InterPro" id="IPR012674">
    <property type="entry name" value="Calycin"/>
</dbReference>
<dbReference type="SUPFAM" id="SSF50814">
    <property type="entry name" value="Lipocalins"/>
    <property type="match status" value="1"/>
</dbReference>
<keyword evidence="2" id="KW-1185">Reference proteome</keyword>
<evidence type="ECO:0000313" key="1">
    <source>
        <dbReference type="EMBL" id="TRY75575.1"/>
    </source>
</evidence>
<dbReference type="EMBL" id="VCGU01000005">
    <property type="protein sequence ID" value="TRY75575.1"/>
    <property type="molecule type" value="Genomic_DNA"/>
</dbReference>
<proteinExistence type="predicted"/>
<protein>
    <submittedName>
        <fullName evidence="1">Uncharacterized protein</fullName>
    </submittedName>
</protein>